<dbReference type="InterPro" id="IPR036522">
    <property type="entry name" value="MoaC_sf"/>
</dbReference>
<dbReference type="GO" id="GO:0061799">
    <property type="term" value="F:cyclic pyranopterin monophosphate synthase activity"/>
    <property type="evidence" value="ECO:0007669"/>
    <property type="project" value="UniProtKB-EC"/>
</dbReference>
<dbReference type="Gene3D" id="3.30.70.640">
    <property type="entry name" value="Molybdopterin cofactor biosynthesis C (MoaC) domain"/>
    <property type="match status" value="1"/>
</dbReference>
<dbReference type="RefSeq" id="WP_077410301.1">
    <property type="nucleotide sequence ID" value="NZ_JBHRTS010000002.1"/>
</dbReference>
<evidence type="ECO:0000313" key="9">
    <source>
        <dbReference type="Proteomes" id="UP001595533"/>
    </source>
</evidence>
<keyword evidence="9" id="KW-1185">Reference proteome</keyword>
<dbReference type="EC" id="4.6.1.17" evidence="3"/>
<evidence type="ECO:0000256" key="3">
    <source>
        <dbReference type="ARBA" id="ARBA00012575"/>
    </source>
</evidence>
<reference evidence="9" key="1">
    <citation type="journal article" date="2019" name="Int. J. Syst. Evol. Microbiol.">
        <title>The Global Catalogue of Microorganisms (GCM) 10K type strain sequencing project: providing services to taxonomists for standard genome sequencing and annotation.</title>
        <authorList>
            <consortium name="The Broad Institute Genomics Platform"/>
            <consortium name="The Broad Institute Genome Sequencing Center for Infectious Disease"/>
            <person name="Wu L."/>
            <person name="Ma J."/>
        </authorList>
    </citation>
    <scope>NUCLEOTIDE SEQUENCE [LARGE SCALE GENOMIC DNA]</scope>
    <source>
        <strain evidence="9">KCTC 42953</strain>
    </source>
</reference>
<dbReference type="Pfam" id="PF01967">
    <property type="entry name" value="MoaC"/>
    <property type="match status" value="1"/>
</dbReference>
<comment type="caution">
    <text evidence="8">The sequence shown here is derived from an EMBL/GenBank/DDBJ whole genome shotgun (WGS) entry which is preliminary data.</text>
</comment>
<dbReference type="NCBIfam" id="TIGR00581">
    <property type="entry name" value="moaC"/>
    <property type="match status" value="1"/>
</dbReference>
<evidence type="ECO:0000256" key="1">
    <source>
        <dbReference type="ARBA" id="ARBA00001637"/>
    </source>
</evidence>
<evidence type="ECO:0000259" key="7">
    <source>
        <dbReference type="Pfam" id="PF01967"/>
    </source>
</evidence>
<gene>
    <name evidence="8" type="primary">moaC</name>
    <name evidence="8" type="ORF">ACFODZ_04445</name>
</gene>
<feature type="domain" description="Molybdopterin cofactor biosynthesis C (MoaC)" evidence="7">
    <location>
        <begin position="16"/>
        <end position="152"/>
    </location>
</feature>
<evidence type="ECO:0000256" key="2">
    <source>
        <dbReference type="ARBA" id="ARBA00005046"/>
    </source>
</evidence>
<accession>A0ABV7J8S4</accession>
<organism evidence="8 9">
    <name type="scientific">Marinicella sediminis</name>
    <dbReference type="NCBI Taxonomy" id="1792834"/>
    <lineage>
        <taxon>Bacteria</taxon>
        <taxon>Pseudomonadati</taxon>
        <taxon>Pseudomonadota</taxon>
        <taxon>Gammaproteobacteria</taxon>
        <taxon>Lysobacterales</taxon>
        <taxon>Marinicellaceae</taxon>
        <taxon>Marinicella</taxon>
    </lineage>
</organism>
<dbReference type="SUPFAM" id="SSF55040">
    <property type="entry name" value="Molybdenum cofactor biosynthesis protein C, MoaC"/>
    <property type="match status" value="1"/>
</dbReference>
<dbReference type="PANTHER" id="PTHR22960:SF0">
    <property type="entry name" value="MOLYBDENUM COFACTOR BIOSYNTHESIS PROTEIN 1"/>
    <property type="match status" value="1"/>
</dbReference>
<dbReference type="PANTHER" id="PTHR22960">
    <property type="entry name" value="MOLYBDOPTERIN COFACTOR SYNTHESIS PROTEIN A"/>
    <property type="match status" value="1"/>
</dbReference>
<dbReference type="NCBIfam" id="NF006870">
    <property type="entry name" value="PRK09364.1"/>
    <property type="match status" value="1"/>
</dbReference>
<name>A0ABV7J8S4_9GAMM</name>
<keyword evidence="5 8" id="KW-0456">Lyase</keyword>
<evidence type="ECO:0000256" key="5">
    <source>
        <dbReference type="ARBA" id="ARBA00023239"/>
    </source>
</evidence>
<dbReference type="CDD" id="cd01420">
    <property type="entry name" value="MoaC_PE"/>
    <property type="match status" value="1"/>
</dbReference>
<comment type="pathway">
    <text evidence="2">Cofactor biosynthesis; molybdopterin biosynthesis.</text>
</comment>
<proteinExistence type="predicted"/>
<dbReference type="Proteomes" id="UP001595533">
    <property type="component" value="Unassembled WGS sequence"/>
</dbReference>
<dbReference type="EMBL" id="JBHRTS010000002">
    <property type="protein sequence ID" value="MFC3193492.1"/>
    <property type="molecule type" value="Genomic_DNA"/>
</dbReference>
<dbReference type="InterPro" id="IPR047594">
    <property type="entry name" value="MoaC_bact/euk"/>
</dbReference>
<comment type="function">
    <text evidence="6">Catalyzes the conversion of (8S)-3',8-cyclo-7,8-dihydroguanosine 5'-triphosphate to cyclic pyranopterin monophosphate (cPMP).</text>
</comment>
<dbReference type="InterPro" id="IPR023045">
    <property type="entry name" value="MoaC"/>
</dbReference>
<dbReference type="InterPro" id="IPR002820">
    <property type="entry name" value="Mopterin_CF_biosynth-C_dom"/>
</dbReference>
<comment type="catalytic activity">
    <reaction evidence="1">
        <text>(8S)-3',8-cyclo-7,8-dihydroguanosine 5'-triphosphate = cyclic pyranopterin phosphate + diphosphate</text>
        <dbReference type="Rhea" id="RHEA:49580"/>
        <dbReference type="ChEBI" id="CHEBI:33019"/>
        <dbReference type="ChEBI" id="CHEBI:59648"/>
        <dbReference type="ChEBI" id="CHEBI:131766"/>
        <dbReference type="EC" id="4.6.1.17"/>
    </reaction>
</comment>
<protein>
    <recommendedName>
        <fullName evidence="3">cyclic pyranopterin monophosphate synthase</fullName>
        <ecNumber evidence="3">4.6.1.17</ecNumber>
    </recommendedName>
</protein>
<evidence type="ECO:0000256" key="4">
    <source>
        <dbReference type="ARBA" id="ARBA00023150"/>
    </source>
</evidence>
<evidence type="ECO:0000256" key="6">
    <source>
        <dbReference type="ARBA" id="ARBA00055087"/>
    </source>
</evidence>
<dbReference type="InterPro" id="IPR050105">
    <property type="entry name" value="MoCo_biosynth_MoaA/MoaC"/>
</dbReference>
<sequence>MSREFTHIDANNQPTMVDVGDKQVTSRTARARCIIELPDPVRQAMENDEIQSKKGPVFQTAIIAGVMAAKKTHELIPFCHPIGMEHCTISIRPNADRNLEVTCECRITAKTGIEMEALTGCSVAALTVYDMCKALSHDIVIRETRLIHKTGGKSDFQAP</sequence>
<keyword evidence="4" id="KW-0501">Molybdenum cofactor biosynthesis</keyword>
<evidence type="ECO:0000313" key="8">
    <source>
        <dbReference type="EMBL" id="MFC3193492.1"/>
    </source>
</evidence>